<accession>A0A4Y2R190</accession>
<dbReference type="EMBL" id="BGPR01015470">
    <property type="protein sequence ID" value="GBN69368.1"/>
    <property type="molecule type" value="Genomic_DNA"/>
</dbReference>
<dbReference type="Proteomes" id="UP000499080">
    <property type="component" value="Unassembled WGS sequence"/>
</dbReference>
<name>A0A4Y2R190_ARAVE</name>
<evidence type="ECO:0000313" key="1">
    <source>
        <dbReference type="EMBL" id="GBN69368.1"/>
    </source>
</evidence>
<sequence length="123" mass="14409">MYVIFKFDSNNFFLYFPFRTLTRERSVLALTINTFFNGRAISALVASRTTQVSVPRQLVLEWPKRWHLKHLNVLEMYDLTEQRKYPALTYSGNRGVLNDNMKCLVGTSSPSRRMLMRRTSLAP</sequence>
<comment type="caution">
    <text evidence="1">The sequence shown here is derived from an EMBL/GenBank/DDBJ whole genome shotgun (WGS) entry which is preliminary data.</text>
</comment>
<evidence type="ECO:0000313" key="2">
    <source>
        <dbReference type="Proteomes" id="UP000499080"/>
    </source>
</evidence>
<dbReference type="AlphaFoldDB" id="A0A4Y2R190"/>
<gene>
    <name evidence="1" type="ORF">AVEN_15744_1</name>
</gene>
<keyword evidence="2" id="KW-1185">Reference proteome</keyword>
<proteinExistence type="predicted"/>
<organism evidence="1 2">
    <name type="scientific">Araneus ventricosus</name>
    <name type="common">Orbweaver spider</name>
    <name type="synonym">Epeira ventricosa</name>
    <dbReference type="NCBI Taxonomy" id="182803"/>
    <lineage>
        <taxon>Eukaryota</taxon>
        <taxon>Metazoa</taxon>
        <taxon>Ecdysozoa</taxon>
        <taxon>Arthropoda</taxon>
        <taxon>Chelicerata</taxon>
        <taxon>Arachnida</taxon>
        <taxon>Araneae</taxon>
        <taxon>Araneomorphae</taxon>
        <taxon>Entelegynae</taxon>
        <taxon>Araneoidea</taxon>
        <taxon>Araneidae</taxon>
        <taxon>Araneus</taxon>
    </lineage>
</organism>
<protein>
    <submittedName>
        <fullName evidence="1">Uncharacterized protein</fullName>
    </submittedName>
</protein>
<reference evidence="1 2" key="1">
    <citation type="journal article" date="2019" name="Sci. Rep.">
        <title>Orb-weaving spider Araneus ventricosus genome elucidates the spidroin gene catalogue.</title>
        <authorList>
            <person name="Kono N."/>
            <person name="Nakamura H."/>
            <person name="Ohtoshi R."/>
            <person name="Moran D.A.P."/>
            <person name="Shinohara A."/>
            <person name="Yoshida Y."/>
            <person name="Fujiwara M."/>
            <person name="Mori M."/>
            <person name="Tomita M."/>
            <person name="Arakawa K."/>
        </authorList>
    </citation>
    <scope>NUCLEOTIDE SEQUENCE [LARGE SCALE GENOMIC DNA]</scope>
</reference>